<dbReference type="GeneID" id="85496072"/>
<feature type="region of interest" description="Disordered" evidence="1">
    <location>
        <begin position="608"/>
        <end position="640"/>
    </location>
</feature>
<dbReference type="EMBL" id="AP028215">
    <property type="protein sequence ID" value="BEI92202.1"/>
    <property type="molecule type" value="Genomic_DNA"/>
</dbReference>
<organism evidence="2 3">
    <name type="scientific">Cutaneotrichosporon cavernicola</name>
    <dbReference type="NCBI Taxonomy" id="279322"/>
    <lineage>
        <taxon>Eukaryota</taxon>
        <taxon>Fungi</taxon>
        <taxon>Dikarya</taxon>
        <taxon>Basidiomycota</taxon>
        <taxon>Agaricomycotina</taxon>
        <taxon>Tremellomycetes</taxon>
        <taxon>Trichosporonales</taxon>
        <taxon>Trichosporonaceae</taxon>
        <taxon>Cutaneotrichosporon</taxon>
    </lineage>
</organism>
<evidence type="ECO:0000313" key="3">
    <source>
        <dbReference type="Proteomes" id="UP001233271"/>
    </source>
</evidence>
<sequence length="916" mass="100205">MPRLSDIKFKKPSRLQRLIEDGLDEKVLAEHFSDFIVAASNSVDYSERDANDLAAILRAADELDAYYTTIFRNEASDAPADMWSVATPQALTMILTSFLFFKIKHTTGQDKSGKIRSTTLRRWAKHLMFIASYNIAGHGGFGKGRDVSILHGQLVDKADSQYQAVVKRFCKSTAADLALPRNTIEPSFWGPSELCLVGRACDLQALSDPNRAPDAIQVKVLGQISLGTGVHPGGVCAQGAPSSTDAFPEGNIVFFQHKRHFYDMEMDLVHLKGLMDPLAQDVPFKPYLPAVNRLQNLQLEAQAGVLAILISRGVLYAQIDGARVYFCSVDEFAESTAHEFRVDSALPFFRTVNLAGQTLDSAVTTSQMNAKHSAIVNPVRLAGGKLYNYRKYHGALVRAGYGREAQATALNHGSTRDAGRTAYSRGVGDTSFASAVIGEFNEGDTDVLNKLQSSGVLKRERDGPAVQALIELRKKGIAGDTSSVHAPDSDVQALADADEAYGVLSRRVDELTAKLDDKTIHVPNVKRELKLAVRHRNDRKKALRNNLERKLLRTRIRDYQFPGATLDEFADARQAMGKIRSSLPLILLPQDDKDPLGLEGVWPASAALPNGTQTHFGVEDDAASDAEESDDDDEGPSYFHDLEGKSVVHMQDRLSNEGINIAKASSKPARTKRTTSDGARQTAPLPLRRGASSADASPAPRPPAPPLSRGPILGRPSYARGQNPTPEQPRMAWDDLVNRSDAWTEDTEPGGVDDPATVARARLDLMRKYESLLRVPRNKQAIVNFVATAGWCPYCRLDEVGTHAIRTRANGSTYVTTRPVGVLNANSWGSGIGDHIKSSHPRDYLKIMRGDELPPARSDANAALHASPEIVAAMKETVATALTFDFYGDEPIPVPSDEELRAFLQDCYAYADMLRI</sequence>
<feature type="compositionally biased region" description="Low complexity" evidence="1">
    <location>
        <begin position="688"/>
        <end position="698"/>
    </location>
</feature>
<dbReference type="KEGG" id="ccac:CcaHIS019_0410220"/>
<feature type="compositionally biased region" description="Acidic residues" evidence="1">
    <location>
        <begin position="619"/>
        <end position="635"/>
    </location>
</feature>
<gene>
    <name evidence="2" type="ORF">CcaverHIS019_0410220</name>
</gene>
<dbReference type="RefSeq" id="XP_060457467.1">
    <property type="nucleotide sequence ID" value="XM_060600921.1"/>
</dbReference>
<protein>
    <submittedName>
        <fullName evidence="2">Uncharacterized protein</fullName>
    </submittedName>
</protein>
<proteinExistence type="predicted"/>
<name>A0AA48L597_9TREE</name>
<feature type="region of interest" description="Disordered" evidence="1">
    <location>
        <begin position="658"/>
        <end position="732"/>
    </location>
</feature>
<feature type="compositionally biased region" description="Pro residues" evidence="1">
    <location>
        <begin position="699"/>
        <end position="708"/>
    </location>
</feature>
<evidence type="ECO:0000313" key="2">
    <source>
        <dbReference type="EMBL" id="BEI92202.1"/>
    </source>
</evidence>
<keyword evidence="3" id="KW-1185">Reference proteome</keyword>
<reference evidence="2" key="1">
    <citation type="journal article" date="2023" name="BMC Genomics">
        <title>Chromosome-level genome assemblies of Cutaneotrichosporon spp. (Trichosporonales, Basidiomycota) reveal imbalanced evolution between nucleotide sequences and chromosome synteny.</title>
        <authorList>
            <person name="Kobayashi Y."/>
            <person name="Kayamori A."/>
            <person name="Aoki K."/>
            <person name="Shiwa Y."/>
            <person name="Matsutani M."/>
            <person name="Fujita N."/>
            <person name="Sugita T."/>
            <person name="Iwasaki W."/>
            <person name="Tanaka N."/>
            <person name="Takashima M."/>
        </authorList>
    </citation>
    <scope>NUCLEOTIDE SEQUENCE</scope>
    <source>
        <strain evidence="2">HIS019</strain>
    </source>
</reference>
<dbReference type="AlphaFoldDB" id="A0AA48L597"/>
<evidence type="ECO:0000256" key="1">
    <source>
        <dbReference type="SAM" id="MobiDB-lite"/>
    </source>
</evidence>
<dbReference type="Proteomes" id="UP001233271">
    <property type="component" value="Chromosome 4"/>
</dbReference>
<accession>A0AA48L597</accession>